<feature type="domain" description="HD-GYP" evidence="3">
    <location>
        <begin position="153"/>
        <end position="348"/>
    </location>
</feature>
<dbReference type="SUPFAM" id="SSF109604">
    <property type="entry name" value="HD-domain/PDEase-like"/>
    <property type="match status" value="1"/>
</dbReference>
<dbReference type="Proteomes" id="UP001620597">
    <property type="component" value="Unassembled WGS sequence"/>
</dbReference>
<dbReference type="Gene3D" id="3.40.50.2300">
    <property type="match status" value="1"/>
</dbReference>
<name>A0ABW8NGS4_9GAMM</name>
<feature type="domain" description="Response regulatory" evidence="2">
    <location>
        <begin position="6"/>
        <end position="122"/>
    </location>
</feature>
<dbReference type="EMBL" id="JBBKTX010000006">
    <property type="protein sequence ID" value="MFK4752091.1"/>
    <property type="molecule type" value="Genomic_DNA"/>
</dbReference>
<evidence type="ECO:0000313" key="5">
    <source>
        <dbReference type="Proteomes" id="UP001620597"/>
    </source>
</evidence>
<comment type="caution">
    <text evidence="4">The sequence shown here is derived from an EMBL/GenBank/DDBJ whole genome shotgun (WGS) entry which is preliminary data.</text>
</comment>
<dbReference type="Pfam" id="PF00072">
    <property type="entry name" value="Response_reg"/>
    <property type="match status" value="1"/>
</dbReference>
<evidence type="ECO:0000259" key="2">
    <source>
        <dbReference type="PROSITE" id="PS50110"/>
    </source>
</evidence>
<gene>
    <name evidence="4" type="ORF">WG929_06690</name>
</gene>
<dbReference type="CDD" id="cd19920">
    <property type="entry name" value="REC_PA4781-like"/>
    <property type="match status" value="1"/>
</dbReference>
<dbReference type="Gene3D" id="1.10.3210.10">
    <property type="entry name" value="Hypothetical protein af1432"/>
    <property type="match status" value="1"/>
</dbReference>
<dbReference type="PROSITE" id="PS50110">
    <property type="entry name" value="RESPONSE_REGULATORY"/>
    <property type="match status" value="1"/>
</dbReference>
<dbReference type="SMART" id="SM00471">
    <property type="entry name" value="HDc"/>
    <property type="match status" value="1"/>
</dbReference>
<evidence type="ECO:0000313" key="4">
    <source>
        <dbReference type="EMBL" id="MFK4752091.1"/>
    </source>
</evidence>
<keyword evidence="5" id="KW-1185">Reference proteome</keyword>
<dbReference type="PANTHER" id="PTHR45228">
    <property type="entry name" value="CYCLIC DI-GMP PHOSPHODIESTERASE TM_0186-RELATED"/>
    <property type="match status" value="1"/>
</dbReference>
<dbReference type="InterPro" id="IPR037522">
    <property type="entry name" value="HD_GYP_dom"/>
</dbReference>
<dbReference type="InterPro" id="IPR003607">
    <property type="entry name" value="HD/PDEase_dom"/>
</dbReference>
<reference evidence="4 5" key="1">
    <citation type="submission" date="2024-03" db="EMBL/GenBank/DDBJ databases">
        <title>High-quality draft genome sequence of Oceanobacter sp. wDCs-4.</title>
        <authorList>
            <person name="Dong C."/>
        </authorList>
    </citation>
    <scope>NUCLEOTIDE SEQUENCE [LARGE SCALE GENOMIC DNA]</scope>
    <source>
        <strain evidence="5">wDCs-4</strain>
    </source>
</reference>
<dbReference type="InterPro" id="IPR001789">
    <property type="entry name" value="Sig_transdc_resp-reg_receiver"/>
</dbReference>
<proteinExistence type="predicted"/>
<dbReference type="PANTHER" id="PTHR45228:SF9">
    <property type="entry name" value="3'3'-CGAMP-SPECIFIC PHOSPHODIESTERASE 2"/>
    <property type="match status" value="1"/>
</dbReference>
<sequence>MDQLSRILVVDDVANNIQVAMNILREDNYELSYAMSGNDALALMRTQSFDLILLDVMMPDIDGFEVCKRIRMDLKHRDVPVIFLTARADVDSVVRGFELGGVDYIVKPFHAAELLARVRTHLELHTAKALLQKHNINLRQKVELTERRLLSELEQTQLEMIHILTELMEFTSDETGRHIKRVAEYSQLLAQLHNSLTEEDAIVIFHASPMHDIGKVFVPEAILHKPSKLTAEEYEVMKTHTTRAHDFLKNSPRRILKAADIIAWQHHEHWDGSGYPRGLKGHDIHIYGRIVAVADVFDALTHKRVYKPAWTVEDTVAYIINNSGTHFDPYLVELFRDNLDQFINLAEV</sequence>
<organism evidence="4 5">
    <name type="scientific">Oceanobacter antarcticus</name>
    <dbReference type="NCBI Taxonomy" id="3133425"/>
    <lineage>
        <taxon>Bacteria</taxon>
        <taxon>Pseudomonadati</taxon>
        <taxon>Pseudomonadota</taxon>
        <taxon>Gammaproteobacteria</taxon>
        <taxon>Oceanospirillales</taxon>
        <taxon>Oceanospirillaceae</taxon>
        <taxon>Oceanobacter</taxon>
    </lineage>
</organism>
<dbReference type="PROSITE" id="PS51832">
    <property type="entry name" value="HD_GYP"/>
    <property type="match status" value="1"/>
</dbReference>
<feature type="modified residue" description="4-aspartylphosphate" evidence="1">
    <location>
        <position position="55"/>
    </location>
</feature>
<dbReference type="InterPro" id="IPR011006">
    <property type="entry name" value="CheY-like_superfamily"/>
</dbReference>
<protein>
    <submittedName>
        <fullName evidence="4">HD domain-containing phosphohydrolase</fullName>
    </submittedName>
</protein>
<dbReference type="SUPFAM" id="SSF52172">
    <property type="entry name" value="CheY-like"/>
    <property type="match status" value="1"/>
</dbReference>
<dbReference type="CDD" id="cd00077">
    <property type="entry name" value="HDc"/>
    <property type="match status" value="1"/>
</dbReference>
<evidence type="ECO:0000259" key="3">
    <source>
        <dbReference type="PROSITE" id="PS51832"/>
    </source>
</evidence>
<accession>A0ABW8NGS4</accession>
<dbReference type="InterPro" id="IPR052020">
    <property type="entry name" value="Cyclic_di-GMP/3'3'-cGAMP_PDE"/>
</dbReference>
<dbReference type="RefSeq" id="WP_416205422.1">
    <property type="nucleotide sequence ID" value="NZ_JBBKTX010000006.1"/>
</dbReference>
<evidence type="ECO:0000256" key="1">
    <source>
        <dbReference type="PROSITE-ProRule" id="PRU00169"/>
    </source>
</evidence>
<dbReference type="SMART" id="SM00448">
    <property type="entry name" value="REC"/>
    <property type="match status" value="1"/>
</dbReference>
<dbReference type="Pfam" id="PF13487">
    <property type="entry name" value="HD_5"/>
    <property type="match status" value="1"/>
</dbReference>
<keyword evidence="1" id="KW-0597">Phosphoprotein</keyword>